<keyword evidence="9" id="KW-0472">Membrane</keyword>
<feature type="non-terminal residue" evidence="12">
    <location>
        <position position="1"/>
    </location>
</feature>
<evidence type="ECO:0000259" key="11">
    <source>
        <dbReference type="PROSITE" id="PS52015"/>
    </source>
</evidence>
<organism evidence="12">
    <name type="scientific">marine metagenome</name>
    <dbReference type="NCBI Taxonomy" id="408172"/>
    <lineage>
        <taxon>unclassified sequences</taxon>
        <taxon>metagenomes</taxon>
        <taxon>ecological metagenomes</taxon>
    </lineage>
</organism>
<dbReference type="InterPro" id="IPR006260">
    <property type="entry name" value="TonB/TolA_C"/>
</dbReference>
<dbReference type="Pfam" id="PF03544">
    <property type="entry name" value="TonB_C"/>
    <property type="match status" value="1"/>
</dbReference>
<keyword evidence="7" id="KW-0653">Protein transport</keyword>
<accession>A0A382RX57</accession>
<proteinExistence type="inferred from homology"/>
<keyword evidence="6" id="KW-0812">Transmembrane</keyword>
<dbReference type="GO" id="GO:0005886">
    <property type="term" value="C:plasma membrane"/>
    <property type="evidence" value="ECO:0007669"/>
    <property type="project" value="UniProtKB-SubCell"/>
</dbReference>
<evidence type="ECO:0000313" key="12">
    <source>
        <dbReference type="EMBL" id="SVD02223.1"/>
    </source>
</evidence>
<dbReference type="PROSITE" id="PS52015">
    <property type="entry name" value="TONB_CTD"/>
    <property type="match status" value="1"/>
</dbReference>
<reference evidence="12" key="1">
    <citation type="submission" date="2018-05" db="EMBL/GenBank/DDBJ databases">
        <authorList>
            <person name="Lanie J.A."/>
            <person name="Ng W.-L."/>
            <person name="Kazmierczak K.M."/>
            <person name="Andrzejewski T.M."/>
            <person name="Davidsen T.M."/>
            <person name="Wayne K.J."/>
            <person name="Tettelin H."/>
            <person name="Glass J.I."/>
            <person name="Rusch D."/>
            <person name="Podicherti R."/>
            <person name="Tsui H.-C.T."/>
            <person name="Winkler M.E."/>
        </authorList>
    </citation>
    <scope>NUCLEOTIDE SEQUENCE</scope>
</reference>
<evidence type="ECO:0000256" key="6">
    <source>
        <dbReference type="ARBA" id="ARBA00022692"/>
    </source>
</evidence>
<feature type="region of interest" description="Disordered" evidence="10">
    <location>
        <begin position="26"/>
        <end position="52"/>
    </location>
</feature>
<evidence type="ECO:0000256" key="1">
    <source>
        <dbReference type="ARBA" id="ARBA00004383"/>
    </source>
</evidence>
<dbReference type="InterPro" id="IPR051045">
    <property type="entry name" value="TonB-dependent_transducer"/>
</dbReference>
<keyword evidence="3" id="KW-0813">Transport</keyword>
<evidence type="ECO:0000256" key="10">
    <source>
        <dbReference type="SAM" id="MobiDB-lite"/>
    </source>
</evidence>
<evidence type="ECO:0000256" key="5">
    <source>
        <dbReference type="ARBA" id="ARBA00022519"/>
    </source>
</evidence>
<evidence type="ECO:0000256" key="2">
    <source>
        <dbReference type="ARBA" id="ARBA00006555"/>
    </source>
</evidence>
<feature type="domain" description="TonB C-terminal" evidence="11">
    <location>
        <begin position="96"/>
        <end position="184"/>
    </location>
</feature>
<gene>
    <name evidence="12" type="ORF">METZ01_LOCUS355077</name>
</gene>
<dbReference type="EMBL" id="UINC01124818">
    <property type="protein sequence ID" value="SVD02223.1"/>
    <property type="molecule type" value="Genomic_DNA"/>
</dbReference>
<protein>
    <recommendedName>
        <fullName evidence="11">TonB C-terminal domain-containing protein</fullName>
    </recommendedName>
</protein>
<keyword evidence="5" id="KW-0997">Cell inner membrane</keyword>
<dbReference type="Gene3D" id="3.30.1150.10">
    <property type="match status" value="1"/>
</dbReference>
<evidence type="ECO:0000256" key="7">
    <source>
        <dbReference type="ARBA" id="ARBA00022927"/>
    </source>
</evidence>
<keyword evidence="4" id="KW-1003">Cell membrane</keyword>
<dbReference type="NCBIfam" id="TIGR01352">
    <property type="entry name" value="tonB_Cterm"/>
    <property type="match status" value="1"/>
</dbReference>
<dbReference type="SUPFAM" id="SSF74653">
    <property type="entry name" value="TolA/TonB C-terminal domain"/>
    <property type="match status" value="1"/>
</dbReference>
<sequence length="184" mass="20739">VVAIFPHFEADAYDKSEPVIIQIENVPETRQERRPPPPPRPVVPIASDSDDIPEDATIMETDLDFGLDDLAPPPPLEDLYEVELEEEEEEIVEIWRVEKKPDPKKEVVPVYPEIARKAGITGTVQVEVLVNKRGLVEAIGRVIGSEVFHDAAKKAAAQWTFSPAIQNDKPVKVWVMLPFRFQLN</sequence>
<name>A0A382RX57_9ZZZZ</name>
<comment type="similarity">
    <text evidence="2">Belongs to the TonB family.</text>
</comment>
<evidence type="ECO:0000256" key="4">
    <source>
        <dbReference type="ARBA" id="ARBA00022475"/>
    </source>
</evidence>
<evidence type="ECO:0000256" key="9">
    <source>
        <dbReference type="ARBA" id="ARBA00023136"/>
    </source>
</evidence>
<keyword evidence="8" id="KW-1133">Transmembrane helix</keyword>
<evidence type="ECO:0000256" key="8">
    <source>
        <dbReference type="ARBA" id="ARBA00022989"/>
    </source>
</evidence>
<evidence type="ECO:0000256" key="3">
    <source>
        <dbReference type="ARBA" id="ARBA00022448"/>
    </source>
</evidence>
<dbReference type="AlphaFoldDB" id="A0A382RX57"/>
<dbReference type="PANTHER" id="PTHR33446">
    <property type="entry name" value="PROTEIN TONB-RELATED"/>
    <property type="match status" value="1"/>
</dbReference>
<dbReference type="GO" id="GO:0015031">
    <property type="term" value="P:protein transport"/>
    <property type="evidence" value="ECO:0007669"/>
    <property type="project" value="UniProtKB-KW"/>
</dbReference>
<dbReference type="GO" id="GO:0055085">
    <property type="term" value="P:transmembrane transport"/>
    <property type="evidence" value="ECO:0007669"/>
    <property type="project" value="InterPro"/>
</dbReference>
<comment type="subcellular location">
    <subcellularLocation>
        <location evidence="1">Cell inner membrane</location>
        <topology evidence="1">Single-pass membrane protein</topology>
        <orientation evidence="1">Periplasmic side</orientation>
    </subcellularLocation>
</comment>
<dbReference type="InterPro" id="IPR037682">
    <property type="entry name" value="TonB_C"/>
</dbReference>